<dbReference type="InterPro" id="IPR019775">
    <property type="entry name" value="WD40_repeat_CS"/>
</dbReference>
<dbReference type="InterPro" id="IPR015943">
    <property type="entry name" value="WD40/YVTN_repeat-like_dom_sf"/>
</dbReference>
<dbReference type="InterPro" id="IPR001680">
    <property type="entry name" value="WD40_rpt"/>
</dbReference>
<evidence type="ECO:0000313" key="8">
    <source>
        <dbReference type="Proteomes" id="UP000002035"/>
    </source>
</evidence>
<dbReference type="SMART" id="SM00320">
    <property type="entry name" value="WD40"/>
    <property type="match status" value="8"/>
</dbReference>
<keyword evidence="1 3" id="KW-0853">WD repeat</keyword>
<dbReference type="OMA" id="CIYAWRA"/>
<organism evidence="7 8">
    <name type="scientific">Arthroderma otae (strain ATCC MYA-4605 / CBS 113480)</name>
    <name type="common">Microsporum canis</name>
    <dbReference type="NCBI Taxonomy" id="554155"/>
    <lineage>
        <taxon>Eukaryota</taxon>
        <taxon>Fungi</taxon>
        <taxon>Dikarya</taxon>
        <taxon>Ascomycota</taxon>
        <taxon>Pezizomycotina</taxon>
        <taxon>Eurotiomycetes</taxon>
        <taxon>Eurotiomycetidae</taxon>
        <taxon>Onygenales</taxon>
        <taxon>Arthrodermataceae</taxon>
        <taxon>Microsporum</taxon>
    </lineage>
</organism>
<protein>
    <submittedName>
        <fullName evidence="7">Beta transducin</fullName>
    </submittedName>
</protein>
<dbReference type="Pfam" id="PF04192">
    <property type="entry name" value="Utp21"/>
    <property type="match status" value="1"/>
</dbReference>
<evidence type="ECO:0000256" key="3">
    <source>
        <dbReference type="PROSITE-ProRule" id="PRU00221"/>
    </source>
</evidence>
<keyword evidence="8" id="KW-1185">Reference proteome</keyword>
<dbReference type="GO" id="GO:0006364">
    <property type="term" value="P:rRNA processing"/>
    <property type="evidence" value="ECO:0007669"/>
    <property type="project" value="EnsemblFungi"/>
</dbReference>
<dbReference type="OrthoDB" id="10250769at2759"/>
<dbReference type="Proteomes" id="UP000002035">
    <property type="component" value="Unassembled WGS sequence"/>
</dbReference>
<dbReference type="eggNOG" id="KOG1539">
    <property type="taxonomic scope" value="Eukaryota"/>
</dbReference>
<keyword evidence="2" id="KW-0677">Repeat</keyword>
<feature type="domain" description="WDR36/Utp21 N-terminal" evidence="6">
    <location>
        <begin position="89"/>
        <end position="397"/>
    </location>
</feature>
<dbReference type="GeneID" id="9223063"/>
<dbReference type="PROSITE" id="PS50294">
    <property type="entry name" value="WD_REPEATS_REGION"/>
    <property type="match status" value="1"/>
</dbReference>
<dbReference type="AlphaFoldDB" id="C5FGT1"/>
<dbReference type="STRING" id="554155.C5FGT1"/>
<sequence length="1079" mass="117780">MKTRREKKKKKKDKIYREDQAMANEAFDLPLAKRQKVVTEKTSYSGAPEGSRIFTPFRMLILRSQTLGLVSSTSVPFTCIPLGKTTFQITTSVGHCLQTYDLRRGLSLVFLTRPQTPALITATYAWKDRVFAAWGGQSSAQQRGVWVFKRGKRVAELEMPAIAPGAAAQSIERLVVFGSWIVGCCSNCILVWKSTDYSHYTTLTPAATKEFTKLLPSTLCTMPTYLNKVFVGRSNGCVDIWNVSTGKLVYSILPTVPGAGAVSALQPSPALSLLAIAHASGALVIHNVQTDKPVLYLRKPGAANSSPITSISFRTDRIGAGEDGRKDGVMATANADGGDIVMWDLNDGGRVTGVVRNAHEPSGEDRGVQINKIEFLAGQPVMVSTGSDNALRTWIFDETPFSPTPRPLHVRSGHSAPITKVMFVPSGSDGSEVVGKWLLSAGQDRSLFGLSLRKDSQNSELSQGNVKSRSKKIGISSTLSGQQVIRYEELKAPEITCLACSLNRDGGMGTAVGGPVWANAKASSAENTNMTGWESIVTGHKGDKFARTWIWGKKKAGRWALETGDSTEVKSVAISQCGTFAFVGSDGGSLVMYNLQSGLRRQSFPPRITPAQVKKARLQRLVDAKSNQLDTKAPTKHTKAITGIVVDSLNTTVVSCGLDGKVKLLDELDWNPMCAITGLRFSSTSDLLALSCDDLSIRVIDIQTKKLVRELWGCVGQVNDFTISNDGRWIVAASMDSVIRVWDLPTGHLIDAFKLKNTCVALTFSSTGEFLATAHADGVGINIWNNKSLFTHVPTRHLEEDSVAVVATPTASGEGGVVMIEAAFDDNDISGGEKPPVLTPDQLSHNMMTLSMTPKTRWQTLLHLDTIKQRNKPKEAPKKPKKAPFFLPSLESNSTSELTRLDKAAADQDEDEKKALHAERSRIARIQRMSGSGGQFSQFTTLLHSSGQTNDFTPFIEYLKLLSPANTDLEIRSLDPRSQEGQDNELALFVRALTERLRQKRDFELVNTWMAVFLRVHNDAVEAAVGFQSDGSNGSMFVTNVALQQALREWKVEQESETKRLADLVSYCRGIVGFLRSAR</sequence>
<dbReference type="HOGENOM" id="CLU_002774_1_0_1"/>
<dbReference type="InterPro" id="IPR059157">
    <property type="entry name" value="WDR36-Utp21_N"/>
</dbReference>
<dbReference type="InterPro" id="IPR007319">
    <property type="entry name" value="WDR36/Utp21_C"/>
</dbReference>
<gene>
    <name evidence="7" type="ORF">MCYG_02785</name>
</gene>
<evidence type="ECO:0000256" key="1">
    <source>
        <dbReference type="ARBA" id="ARBA00022574"/>
    </source>
</evidence>
<accession>C5FGT1</accession>
<dbReference type="Gene3D" id="2.130.10.10">
    <property type="entry name" value="YVTN repeat-like/Quinoprotein amine dehydrogenase"/>
    <property type="match status" value="2"/>
</dbReference>
<dbReference type="SUPFAM" id="SSF50998">
    <property type="entry name" value="Quinoprotein alcohol dehydrogenase-like"/>
    <property type="match status" value="1"/>
</dbReference>
<dbReference type="Pfam" id="PF25168">
    <property type="entry name" value="Beta-prop_WDR36-Utp21_2nd"/>
    <property type="match status" value="1"/>
</dbReference>
<evidence type="ECO:0000259" key="5">
    <source>
        <dbReference type="Pfam" id="PF04192"/>
    </source>
</evidence>
<evidence type="ECO:0000259" key="6">
    <source>
        <dbReference type="Pfam" id="PF25171"/>
    </source>
</evidence>
<dbReference type="PROSITE" id="PS50082">
    <property type="entry name" value="WD_REPEATS_2"/>
    <property type="match status" value="1"/>
</dbReference>
<dbReference type="GO" id="GO:0034388">
    <property type="term" value="C:Pwp2p-containing subcomplex of 90S preribosome"/>
    <property type="evidence" value="ECO:0007669"/>
    <property type="project" value="EnsemblFungi"/>
</dbReference>
<reference evidence="8" key="1">
    <citation type="journal article" date="2012" name="MBio">
        <title>Comparative genome analysis of Trichophyton rubrum and related dermatophytes reveals candidate genes involved in infection.</title>
        <authorList>
            <person name="Martinez D.A."/>
            <person name="Oliver B.G."/>
            <person name="Graeser Y."/>
            <person name="Goldberg J.M."/>
            <person name="Li W."/>
            <person name="Martinez-Rossi N.M."/>
            <person name="Monod M."/>
            <person name="Shelest E."/>
            <person name="Barton R.C."/>
            <person name="Birch E."/>
            <person name="Brakhage A.A."/>
            <person name="Chen Z."/>
            <person name="Gurr S.J."/>
            <person name="Heiman D."/>
            <person name="Heitman J."/>
            <person name="Kosti I."/>
            <person name="Rossi A."/>
            <person name="Saif S."/>
            <person name="Samalova M."/>
            <person name="Saunders C.W."/>
            <person name="Shea T."/>
            <person name="Summerbell R.C."/>
            <person name="Xu J."/>
            <person name="Young S."/>
            <person name="Zeng Q."/>
            <person name="Birren B.W."/>
            <person name="Cuomo C.A."/>
            <person name="White T.C."/>
        </authorList>
    </citation>
    <scope>NUCLEOTIDE SEQUENCE [LARGE SCALE GENOMIC DNA]</scope>
    <source>
        <strain evidence="8">ATCC MYA-4605 / CBS 113480</strain>
    </source>
</reference>
<feature type="repeat" description="WD" evidence="3">
    <location>
        <begin position="711"/>
        <end position="752"/>
    </location>
</feature>
<feature type="compositionally biased region" description="Basic and acidic residues" evidence="4">
    <location>
        <begin position="868"/>
        <end position="878"/>
    </location>
</feature>
<feature type="domain" description="WDR36/Utp21 C-terminal" evidence="5">
    <location>
        <begin position="841"/>
        <end position="1076"/>
    </location>
</feature>
<dbReference type="PANTHER" id="PTHR22840">
    <property type="entry name" value="WD REPEAT-CONTAINING PROTEIN 36"/>
    <property type="match status" value="1"/>
</dbReference>
<dbReference type="EMBL" id="DS995702">
    <property type="protein sequence ID" value="EEQ29966.1"/>
    <property type="molecule type" value="Genomic_DNA"/>
</dbReference>
<dbReference type="GO" id="GO:0032040">
    <property type="term" value="C:small-subunit processome"/>
    <property type="evidence" value="ECO:0007669"/>
    <property type="project" value="EnsemblFungi"/>
</dbReference>
<evidence type="ECO:0000313" key="7">
    <source>
        <dbReference type="EMBL" id="EEQ29966.1"/>
    </source>
</evidence>
<dbReference type="VEuPathDB" id="FungiDB:MCYG_02785"/>
<dbReference type="PANTHER" id="PTHR22840:SF12">
    <property type="entry name" value="WD REPEAT-CONTAINING PROTEIN 36"/>
    <property type="match status" value="1"/>
</dbReference>
<feature type="region of interest" description="Disordered" evidence="4">
    <location>
        <begin position="868"/>
        <end position="890"/>
    </location>
</feature>
<dbReference type="RefSeq" id="XP_002849851.1">
    <property type="nucleotide sequence ID" value="XM_002849805.1"/>
</dbReference>
<proteinExistence type="predicted"/>
<dbReference type="Pfam" id="PF25171">
    <property type="entry name" value="Beta-prop_WDR36-Utp21_1st"/>
    <property type="match status" value="1"/>
</dbReference>
<dbReference type="InterPro" id="IPR011047">
    <property type="entry name" value="Quinoprotein_ADH-like_sf"/>
</dbReference>
<evidence type="ECO:0000256" key="4">
    <source>
        <dbReference type="SAM" id="MobiDB-lite"/>
    </source>
</evidence>
<evidence type="ECO:0000256" key="2">
    <source>
        <dbReference type="ARBA" id="ARBA00022737"/>
    </source>
</evidence>
<name>C5FGT1_ARTOC</name>
<dbReference type="PROSITE" id="PS00678">
    <property type="entry name" value="WD_REPEATS_1"/>
    <property type="match status" value="1"/>
</dbReference>